<evidence type="ECO:0000256" key="1">
    <source>
        <dbReference type="SAM" id="MobiDB-lite"/>
    </source>
</evidence>
<dbReference type="SUPFAM" id="SSF56601">
    <property type="entry name" value="beta-lactamase/transpeptidase-like"/>
    <property type="match status" value="1"/>
</dbReference>
<dbReference type="OrthoDB" id="3499702at2"/>
<dbReference type="InterPro" id="IPR012338">
    <property type="entry name" value="Beta-lactam/transpept-like"/>
</dbReference>
<feature type="domain" description="Beta-lactamase-related" evidence="3">
    <location>
        <begin position="41"/>
        <end position="303"/>
    </location>
</feature>
<organism evidence="4 5">
    <name type="scientific">Actinomadura rubrisoli</name>
    <dbReference type="NCBI Taxonomy" id="2530368"/>
    <lineage>
        <taxon>Bacteria</taxon>
        <taxon>Bacillati</taxon>
        <taxon>Actinomycetota</taxon>
        <taxon>Actinomycetes</taxon>
        <taxon>Streptosporangiales</taxon>
        <taxon>Thermomonosporaceae</taxon>
        <taxon>Actinomadura</taxon>
    </lineage>
</organism>
<dbReference type="Proteomes" id="UP000294513">
    <property type="component" value="Unassembled WGS sequence"/>
</dbReference>
<feature type="chain" id="PRO_5020510695" evidence="2">
    <location>
        <begin position="28"/>
        <end position="369"/>
    </location>
</feature>
<dbReference type="AlphaFoldDB" id="A0A4R5CAL3"/>
<protein>
    <submittedName>
        <fullName evidence="4">Class A beta-lactamase-related serine hydrolase</fullName>
    </submittedName>
</protein>
<dbReference type="InterPro" id="IPR001466">
    <property type="entry name" value="Beta-lactam-related"/>
</dbReference>
<dbReference type="PANTHER" id="PTHR46825">
    <property type="entry name" value="D-ALANYL-D-ALANINE-CARBOXYPEPTIDASE/ENDOPEPTIDASE AMPH"/>
    <property type="match status" value="1"/>
</dbReference>
<sequence>MKLSTKAGVAGLASVMLALSSAAPATAAGARAGSTQMGDVQQALNALAKTRGVVGAIGAAYVDGKRVDRGSAGSRLLDGKGGRIPANARYRIASQTKTMTATMLLQLVNEGKLGLEDKLGDLLPELVSKDLVERASEITVRQLIKMTSGIPDYPASERFDGFDFTTRYRPVDLVKMAREMPRTGEPGEKFSYSNTNFILLGMIIEKVTGHALPAEFNRRLFRPLGMTRTYLPTRPPQGIKGPHGHGYAPDAQGRPRDVDRLNASTMLGAGGVVSTARDVSTFFRAFYGGKLLPASLQQLITFPPRGCEGGKPEFTSHGGGAPGLLTSTYTTPDGRSQFALSVTLSIDHNDRSVVSAISQAAKEVVCPKE</sequence>
<dbReference type="GO" id="GO:0016787">
    <property type="term" value="F:hydrolase activity"/>
    <property type="evidence" value="ECO:0007669"/>
    <property type="project" value="UniProtKB-KW"/>
</dbReference>
<proteinExistence type="predicted"/>
<evidence type="ECO:0000313" key="4">
    <source>
        <dbReference type="EMBL" id="TDD94134.1"/>
    </source>
</evidence>
<name>A0A4R5CAL3_9ACTN</name>
<dbReference type="RefSeq" id="WP_131890294.1">
    <property type="nucleotide sequence ID" value="NZ_SMKU01000022.1"/>
</dbReference>
<feature type="signal peptide" evidence="2">
    <location>
        <begin position="1"/>
        <end position="27"/>
    </location>
</feature>
<evidence type="ECO:0000256" key="2">
    <source>
        <dbReference type="SAM" id="SignalP"/>
    </source>
</evidence>
<comment type="caution">
    <text evidence="4">The sequence shown here is derived from an EMBL/GenBank/DDBJ whole genome shotgun (WGS) entry which is preliminary data.</text>
</comment>
<dbReference type="PANTHER" id="PTHR46825:SF7">
    <property type="entry name" value="D-ALANYL-D-ALANINE CARBOXYPEPTIDASE"/>
    <property type="match status" value="1"/>
</dbReference>
<reference evidence="4 5" key="1">
    <citation type="submission" date="2019-03" db="EMBL/GenBank/DDBJ databases">
        <title>Draft genome sequences of novel Actinobacteria.</title>
        <authorList>
            <person name="Sahin N."/>
            <person name="Ay H."/>
            <person name="Saygin H."/>
        </authorList>
    </citation>
    <scope>NUCLEOTIDE SEQUENCE [LARGE SCALE GENOMIC DNA]</scope>
    <source>
        <strain evidence="4 5">H3C3</strain>
    </source>
</reference>
<dbReference type="Gene3D" id="3.40.710.10">
    <property type="entry name" value="DD-peptidase/beta-lactamase superfamily"/>
    <property type="match status" value="1"/>
</dbReference>
<accession>A0A4R5CAL3</accession>
<dbReference type="EMBL" id="SMKU01000022">
    <property type="protein sequence ID" value="TDD94134.1"/>
    <property type="molecule type" value="Genomic_DNA"/>
</dbReference>
<evidence type="ECO:0000259" key="3">
    <source>
        <dbReference type="Pfam" id="PF00144"/>
    </source>
</evidence>
<evidence type="ECO:0000313" key="5">
    <source>
        <dbReference type="Proteomes" id="UP000294513"/>
    </source>
</evidence>
<gene>
    <name evidence="4" type="ORF">E1298_07425</name>
</gene>
<dbReference type="InterPro" id="IPR050491">
    <property type="entry name" value="AmpC-like"/>
</dbReference>
<keyword evidence="5" id="KW-1185">Reference proteome</keyword>
<keyword evidence="2" id="KW-0732">Signal</keyword>
<keyword evidence="4" id="KW-0378">Hydrolase</keyword>
<dbReference type="Pfam" id="PF00144">
    <property type="entry name" value="Beta-lactamase"/>
    <property type="match status" value="1"/>
</dbReference>
<feature type="region of interest" description="Disordered" evidence="1">
    <location>
        <begin position="233"/>
        <end position="252"/>
    </location>
</feature>